<dbReference type="SUPFAM" id="SSF51556">
    <property type="entry name" value="Metallo-dependent hydrolases"/>
    <property type="match status" value="1"/>
</dbReference>
<sequence>MFIDAHSHLEHYNNEEIDKVLEQINNKKIITISNSMDISSYMENLNISRKSKFIIPTFGIHPWNAFKYSDKLNEIEKFIYETPMVGEVGLDFYWVEDKTQFDSQIKVFKFFLEKAKRQDKIINIHTKGAEKEVLYLLESYDIERAIIHWYSGPKDILIKMIERGCYFTVGVEVFYSDKIKSIAKNIPINKILTETDGPSSQEWLVGERGMPIDIERVIYNLCEIKQVNYLEMKNIVFKNLKDLYYEEELSKMFDR</sequence>
<keyword evidence="1" id="KW-0378">Hydrolase</keyword>
<keyword evidence="2" id="KW-1185">Reference proteome</keyword>
<name>A0ABT4DAF3_9CLOT</name>
<dbReference type="PIRSF" id="PIRSF005902">
    <property type="entry name" value="DNase_TatD"/>
    <property type="match status" value="1"/>
</dbReference>
<dbReference type="PANTHER" id="PTHR46124:SF2">
    <property type="entry name" value="D-AMINOACYL-TRNA DEACYLASE"/>
    <property type="match status" value="1"/>
</dbReference>
<dbReference type="InterPro" id="IPR032466">
    <property type="entry name" value="Metal_Hydrolase"/>
</dbReference>
<dbReference type="Gene3D" id="3.20.20.140">
    <property type="entry name" value="Metal-dependent hydrolases"/>
    <property type="match status" value="1"/>
</dbReference>
<organism evidence="1 2">
    <name type="scientific">Clostridium brassicae</name>
    <dbReference type="NCBI Taxonomy" id="2999072"/>
    <lineage>
        <taxon>Bacteria</taxon>
        <taxon>Bacillati</taxon>
        <taxon>Bacillota</taxon>
        <taxon>Clostridia</taxon>
        <taxon>Eubacteriales</taxon>
        <taxon>Clostridiaceae</taxon>
        <taxon>Clostridium</taxon>
    </lineage>
</organism>
<evidence type="ECO:0000313" key="2">
    <source>
        <dbReference type="Proteomes" id="UP001144612"/>
    </source>
</evidence>
<dbReference type="EMBL" id="JAPQFJ010000004">
    <property type="protein sequence ID" value="MCY6958009.1"/>
    <property type="molecule type" value="Genomic_DNA"/>
</dbReference>
<proteinExistence type="predicted"/>
<protein>
    <submittedName>
        <fullName evidence="1">TatD family hydrolase</fullName>
    </submittedName>
</protein>
<reference evidence="1" key="1">
    <citation type="submission" date="2022-12" db="EMBL/GenBank/DDBJ databases">
        <title>Clostridium sp. nov., isolated from industrial wastewater.</title>
        <authorList>
            <person name="Jiayan W."/>
        </authorList>
    </citation>
    <scope>NUCLEOTIDE SEQUENCE</scope>
    <source>
        <strain evidence="1">ZC22-4</strain>
    </source>
</reference>
<gene>
    <name evidence="1" type="ORF">OW729_05240</name>
</gene>
<dbReference type="GO" id="GO:0016787">
    <property type="term" value="F:hydrolase activity"/>
    <property type="evidence" value="ECO:0007669"/>
    <property type="project" value="UniProtKB-KW"/>
</dbReference>
<dbReference type="Proteomes" id="UP001144612">
    <property type="component" value="Unassembled WGS sequence"/>
</dbReference>
<dbReference type="RefSeq" id="WP_268060422.1">
    <property type="nucleotide sequence ID" value="NZ_JAPQFJ010000004.1"/>
</dbReference>
<dbReference type="PANTHER" id="PTHR46124">
    <property type="entry name" value="D-AMINOACYL-TRNA DEACYLASE"/>
    <property type="match status" value="1"/>
</dbReference>
<comment type="caution">
    <text evidence="1">The sequence shown here is derived from an EMBL/GenBank/DDBJ whole genome shotgun (WGS) entry which is preliminary data.</text>
</comment>
<dbReference type="Pfam" id="PF01026">
    <property type="entry name" value="TatD_DNase"/>
    <property type="match status" value="1"/>
</dbReference>
<dbReference type="CDD" id="cd01310">
    <property type="entry name" value="TatD_DNAse"/>
    <property type="match status" value="1"/>
</dbReference>
<dbReference type="InterPro" id="IPR001130">
    <property type="entry name" value="TatD-like"/>
</dbReference>
<accession>A0ABT4DAF3</accession>
<evidence type="ECO:0000313" key="1">
    <source>
        <dbReference type="EMBL" id="MCY6958009.1"/>
    </source>
</evidence>